<evidence type="ECO:0000259" key="7">
    <source>
        <dbReference type="Pfam" id="PF08281"/>
    </source>
</evidence>
<evidence type="ECO:0000313" key="8">
    <source>
        <dbReference type="EMBL" id="MPM14578.1"/>
    </source>
</evidence>
<protein>
    <recommendedName>
        <fullName evidence="9">ECF RNA polymerase sigma factor SigE</fullName>
    </recommendedName>
</protein>
<dbReference type="Pfam" id="PF08281">
    <property type="entry name" value="Sigma70_r4_2"/>
    <property type="match status" value="1"/>
</dbReference>
<evidence type="ECO:0000256" key="3">
    <source>
        <dbReference type="ARBA" id="ARBA00023082"/>
    </source>
</evidence>
<comment type="similarity">
    <text evidence="1">Belongs to the sigma-70 factor family. ECF subfamily.</text>
</comment>
<evidence type="ECO:0000256" key="1">
    <source>
        <dbReference type="ARBA" id="ARBA00010641"/>
    </source>
</evidence>
<evidence type="ECO:0000256" key="5">
    <source>
        <dbReference type="ARBA" id="ARBA00023163"/>
    </source>
</evidence>
<dbReference type="NCBIfam" id="TIGR02937">
    <property type="entry name" value="sigma70-ECF"/>
    <property type="match status" value="1"/>
</dbReference>
<gene>
    <name evidence="8" type="ORF">SDC9_60942</name>
</gene>
<dbReference type="GO" id="GO:0003677">
    <property type="term" value="F:DNA binding"/>
    <property type="evidence" value="ECO:0007669"/>
    <property type="project" value="UniProtKB-KW"/>
</dbReference>
<dbReference type="InterPro" id="IPR039425">
    <property type="entry name" value="RNA_pol_sigma-70-like"/>
</dbReference>
<keyword evidence="5" id="KW-0804">Transcription</keyword>
<dbReference type="InterPro" id="IPR007627">
    <property type="entry name" value="RNA_pol_sigma70_r2"/>
</dbReference>
<dbReference type="InterPro" id="IPR013324">
    <property type="entry name" value="RNA_pol_sigma_r3/r4-like"/>
</dbReference>
<dbReference type="InterPro" id="IPR013249">
    <property type="entry name" value="RNA_pol_sigma70_r4_t2"/>
</dbReference>
<dbReference type="PANTHER" id="PTHR43133:SF8">
    <property type="entry name" value="RNA POLYMERASE SIGMA FACTOR HI_1459-RELATED"/>
    <property type="match status" value="1"/>
</dbReference>
<keyword evidence="4" id="KW-0238">DNA-binding</keyword>
<dbReference type="PANTHER" id="PTHR43133">
    <property type="entry name" value="RNA POLYMERASE ECF-TYPE SIGMA FACTO"/>
    <property type="match status" value="1"/>
</dbReference>
<feature type="domain" description="RNA polymerase sigma factor 70 region 4 type 2" evidence="7">
    <location>
        <begin position="119"/>
        <end position="154"/>
    </location>
</feature>
<organism evidence="8">
    <name type="scientific">bioreactor metagenome</name>
    <dbReference type="NCBI Taxonomy" id="1076179"/>
    <lineage>
        <taxon>unclassified sequences</taxon>
        <taxon>metagenomes</taxon>
        <taxon>ecological metagenomes</taxon>
    </lineage>
</organism>
<sequence length="163" mass="19094">MEVNQKRILVEQWYRQYSKLLFHAACLLDTPDAAEEIVQETFRIVMETDNLEQVEYPKTWLRKIVYNVVRNRQRSQKRFASVPIDDEGTPIEELGSREDEPDVELEYGGIVSAEDLHLLRLSSVEQHTYSEIAEELGVSAEACRKRVNRAKKELRKKLENDRS</sequence>
<dbReference type="InterPro" id="IPR036388">
    <property type="entry name" value="WH-like_DNA-bd_sf"/>
</dbReference>
<dbReference type="SUPFAM" id="SSF88946">
    <property type="entry name" value="Sigma2 domain of RNA polymerase sigma factors"/>
    <property type="match status" value="1"/>
</dbReference>
<dbReference type="AlphaFoldDB" id="A0A644XFL9"/>
<dbReference type="InterPro" id="IPR014284">
    <property type="entry name" value="RNA_pol_sigma-70_dom"/>
</dbReference>
<proteinExistence type="inferred from homology"/>
<dbReference type="GO" id="GO:0016987">
    <property type="term" value="F:sigma factor activity"/>
    <property type="evidence" value="ECO:0007669"/>
    <property type="project" value="UniProtKB-KW"/>
</dbReference>
<comment type="caution">
    <text evidence="8">The sequence shown here is derived from an EMBL/GenBank/DDBJ whole genome shotgun (WGS) entry which is preliminary data.</text>
</comment>
<dbReference type="Gene3D" id="1.10.10.10">
    <property type="entry name" value="Winged helix-like DNA-binding domain superfamily/Winged helix DNA-binding domain"/>
    <property type="match status" value="1"/>
</dbReference>
<evidence type="ECO:0000256" key="2">
    <source>
        <dbReference type="ARBA" id="ARBA00023015"/>
    </source>
</evidence>
<evidence type="ECO:0000256" key="4">
    <source>
        <dbReference type="ARBA" id="ARBA00023125"/>
    </source>
</evidence>
<keyword evidence="3" id="KW-0731">Sigma factor</keyword>
<dbReference type="SUPFAM" id="SSF88659">
    <property type="entry name" value="Sigma3 and sigma4 domains of RNA polymerase sigma factors"/>
    <property type="match status" value="1"/>
</dbReference>
<name>A0A644XFL9_9ZZZZ</name>
<keyword evidence="2" id="KW-0805">Transcription regulation</keyword>
<dbReference type="Gene3D" id="1.10.1740.10">
    <property type="match status" value="1"/>
</dbReference>
<dbReference type="EMBL" id="VSSQ01002303">
    <property type="protein sequence ID" value="MPM14578.1"/>
    <property type="molecule type" value="Genomic_DNA"/>
</dbReference>
<accession>A0A644XFL9</accession>
<dbReference type="InterPro" id="IPR013325">
    <property type="entry name" value="RNA_pol_sigma_r2"/>
</dbReference>
<reference evidence="8" key="1">
    <citation type="submission" date="2019-08" db="EMBL/GenBank/DDBJ databases">
        <authorList>
            <person name="Kucharzyk K."/>
            <person name="Murdoch R.W."/>
            <person name="Higgins S."/>
            <person name="Loffler F."/>
        </authorList>
    </citation>
    <scope>NUCLEOTIDE SEQUENCE</scope>
</reference>
<dbReference type="Pfam" id="PF04542">
    <property type="entry name" value="Sigma70_r2"/>
    <property type="match status" value="1"/>
</dbReference>
<evidence type="ECO:0008006" key="9">
    <source>
        <dbReference type="Google" id="ProtNLM"/>
    </source>
</evidence>
<evidence type="ECO:0000259" key="6">
    <source>
        <dbReference type="Pfam" id="PF04542"/>
    </source>
</evidence>
<feature type="domain" description="RNA polymerase sigma-70 region 2" evidence="6">
    <location>
        <begin position="14"/>
        <end position="78"/>
    </location>
</feature>
<dbReference type="GO" id="GO:0006352">
    <property type="term" value="P:DNA-templated transcription initiation"/>
    <property type="evidence" value="ECO:0007669"/>
    <property type="project" value="InterPro"/>
</dbReference>